<name>A0AAD7XMZ3_9STRA</name>
<comment type="subunit">
    <text evidence="4">Homodimer.</text>
</comment>
<comment type="function">
    <text evidence="4">Catalyzes the cleavage of L-kynurenine (L-Kyn) and L-3-hydroxykynurenine (L-3OHKyn) into anthranilic acid (AA) and 3-hydroxyanthranilic acid (3-OHAA), respectively.</text>
</comment>
<dbReference type="InterPro" id="IPR015421">
    <property type="entry name" value="PyrdxlP-dep_Trfase_major"/>
</dbReference>
<dbReference type="NCBIfam" id="TIGR01814">
    <property type="entry name" value="kynureninase"/>
    <property type="match status" value="1"/>
</dbReference>
<feature type="modified residue" description="N6-(pyridoxal phosphate)lysine" evidence="4">
    <location>
        <position position="167"/>
    </location>
</feature>
<dbReference type="Pfam" id="PF22580">
    <property type="entry name" value="KYNU_C"/>
    <property type="match status" value="1"/>
</dbReference>
<feature type="binding site" evidence="4">
    <location>
        <begin position="72"/>
        <end position="75"/>
    </location>
    <ligand>
        <name>pyridoxal 5'-phosphate</name>
        <dbReference type="ChEBI" id="CHEBI:597326"/>
    </ligand>
</feature>
<comment type="catalytic activity">
    <reaction evidence="4">
        <text>L-kynurenine + H2O = anthranilate + L-alanine + H(+)</text>
        <dbReference type="Rhea" id="RHEA:16813"/>
        <dbReference type="ChEBI" id="CHEBI:15377"/>
        <dbReference type="ChEBI" id="CHEBI:15378"/>
        <dbReference type="ChEBI" id="CHEBI:16567"/>
        <dbReference type="ChEBI" id="CHEBI:57959"/>
        <dbReference type="ChEBI" id="CHEBI:57972"/>
        <dbReference type="EC" id="3.7.1.3"/>
    </reaction>
</comment>
<dbReference type="Gene3D" id="3.40.640.10">
    <property type="entry name" value="Type I PLP-dependent aspartate aminotransferase-like (Major domain)"/>
    <property type="match status" value="1"/>
</dbReference>
<evidence type="ECO:0000256" key="3">
    <source>
        <dbReference type="ARBA" id="ARBA00022898"/>
    </source>
</evidence>
<comment type="cofactor">
    <cofactor evidence="4">
        <name>pyridoxal 5'-phosphate</name>
        <dbReference type="ChEBI" id="CHEBI:597326"/>
    </cofactor>
</comment>
<keyword evidence="6" id="KW-1185">Reference proteome</keyword>
<keyword evidence="2 4" id="KW-0378">Hydrolase</keyword>
<keyword evidence="3 4" id="KW-0663">Pyridoxal phosphate</keyword>
<evidence type="ECO:0000313" key="6">
    <source>
        <dbReference type="Proteomes" id="UP001230188"/>
    </source>
</evidence>
<dbReference type="EMBL" id="JAQMWT010000317">
    <property type="protein sequence ID" value="KAJ8605161.1"/>
    <property type="molecule type" value="Genomic_DNA"/>
</dbReference>
<dbReference type="SUPFAM" id="SSF53383">
    <property type="entry name" value="PLP-dependent transferases"/>
    <property type="match status" value="1"/>
</dbReference>
<dbReference type="InterPro" id="IPR015424">
    <property type="entry name" value="PyrdxlP-dep_Trfase"/>
</dbReference>
<feature type="binding site" evidence="4">
    <location>
        <position position="141"/>
    </location>
    <ligand>
        <name>pyridoxal 5'-phosphate</name>
        <dbReference type="ChEBI" id="CHEBI:597326"/>
    </ligand>
</feature>
<feature type="binding site" evidence="4">
    <location>
        <position position="166"/>
    </location>
    <ligand>
        <name>pyridoxal 5'-phosphate</name>
        <dbReference type="ChEBI" id="CHEBI:597326"/>
    </ligand>
</feature>
<evidence type="ECO:0000256" key="1">
    <source>
        <dbReference type="ARBA" id="ARBA00022642"/>
    </source>
</evidence>
<feature type="binding site" evidence="4">
    <location>
        <position position="44"/>
    </location>
    <ligand>
        <name>pyridoxal 5'-phosphate</name>
        <dbReference type="ChEBI" id="CHEBI:597326"/>
    </ligand>
</feature>
<evidence type="ECO:0000313" key="5">
    <source>
        <dbReference type="EMBL" id="KAJ8605161.1"/>
    </source>
</evidence>
<keyword evidence="1 4" id="KW-0662">Pyridine nucleotide biosynthesis</keyword>
<dbReference type="GO" id="GO:0019441">
    <property type="term" value="P:L-tryptophan catabolic process to kynurenine"/>
    <property type="evidence" value="ECO:0007669"/>
    <property type="project" value="TreeGrafter"/>
</dbReference>
<accession>A0AAD7XMZ3</accession>
<protein>
    <recommendedName>
        <fullName evidence="4">Kynureninase</fullName>
        <ecNumber evidence="4">3.7.1.3</ecNumber>
    </recommendedName>
    <alternativeName>
        <fullName evidence="4">L-kynurenine hydrolase</fullName>
    </alternativeName>
</protein>
<gene>
    <name evidence="4" type="primary">KYNU</name>
    <name evidence="5" type="ORF">CTAYLR_000349</name>
</gene>
<feature type="binding site" evidence="4">
    <location>
        <position position="45"/>
    </location>
    <ligand>
        <name>pyridoxal 5'-phosphate</name>
        <dbReference type="ChEBI" id="CHEBI:597326"/>
    </ligand>
</feature>
<dbReference type="Proteomes" id="UP001230188">
    <property type="component" value="Unassembled WGS sequence"/>
</dbReference>
<dbReference type="GO" id="GO:0097053">
    <property type="term" value="P:L-kynurenine catabolic process"/>
    <property type="evidence" value="ECO:0007669"/>
    <property type="project" value="UniProtKB-UniRule"/>
</dbReference>
<feature type="binding site" evidence="4">
    <location>
        <position position="112"/>
    </location>
    <ligand>
        <name>pyridoxal 5'-phosphate</name>
        <dbReference type="ChEBI" id="CHEBI:597326"/>
    </ligand>
</feature>
<sequence length="343" mass="38004">MGVEGHFLQGPPSVPWWTIEDETRSMMAEIVGAREDEVVCMNSLTVNLHLLLAAFYRPTPERFKILIEPNAFPSDEYAVQSCAKHHGYDPDVAIVRGDAGAIGDDVAVVLISAVQYYTGEFFDVRAVAARARARGAVAGFDLAHAVGNVELHLHDDDVDFAVWCSYKYLNAGPGGLAGAFVHSRHDVEAMDGALRGWWGNARSSRFEMRPTFDPQPGVAGLQLSNPPTIPMLALRDALQIHVKVGMPKIRAKSRELTARLETLLRQALGDNFAMLTPEDPNKRGAQLSLLFEPPDFDVDAIHDHLRKHHIFVDVRRPNVIRVAPAPLYNTLDDIQTFVSRLEE</sequence>
<feature type="binding site" evidence="4">
    <location>
        <position position="144"/>
    </location>
    <ligand>
        <name>pyridoxal 5'-phosphate</name>
        <dbReference type="ChEBI" id="CHEBI:597326"/>
    </ligand>
</feature>
<reference evidence="5" key="1">
    <citation type="submission" date="2023-01" db="EMBL/GenBank/DDBJ databases">
        <title>Metagenome sequencing of chrysophaentin producing Chrysophaeum taylorii.</title>
        <authorList>
            <person name="Davison J."/>
            <person name="Bewley C."/>
        </authorList>
    </citation>
    <scope>NUCLEOTIDE SEQUENCE</scope>
    <source>
        <strain evidence="5">NIES-1699</strain>
    </source>
</reference>
<dbReference type="Gene3D" id="3.90.1150.10">
    <property type="entry name" value="Aspartate Aminotransferase, domain 1"/>
    <property type="match status" value="1"/>
</dbReference>
<dbReference type="GO" id="GO:0034354">
    <property type="term" value="P:'de novo' NAD+ biosynthetic process from L-tryptophan"/>
    <property type="evidence" value="ECO:0007669"/>
    <property type="project" value="UniProtKB-UniRule"/>
</dbReference>
<feature type="binding site" evidence="4">
    <location>
        <position position="197"/>
    </location>
    <ligand>
        <name>pyridoxal 5'-phosphate</name>
        <dbReference type="ChEBI" id="CHEBI:597326"/>
    </ligand>
</feature>
<evidence type="ECO:0000256" key="4">
    <source>
        <dbReference type="HAMAP-Rule" id="MF_03017"/>
    </source>
</evidence>
<comment type="pathway">
    <text evidence="4">Amino-acid degradation; L-kynurenine degradation; L-alanine and anthranilate from L-kynurenine: step 1/1.</text>
</comment>
<comment type="catalytic activity">
    <reaction evidence="4">
        <text>3-hydroxy-L-kynurenine + H2O = 3-hydroxyanthranilate + L-alanine + H(+)</text>
        <dbReference type="Rhea" id="RHEA:25143"/>
        <dbReference type="ChEBI" id="CHEBI:15377"/>
        <dbReference type="ChEBI" id="CHEBI:15378"/>
        <dbReference type="ChEBI" id="CHEBI:36559"/>
        <dbReference type="ChEBI" id="CHEBI:57972"/>
        <dbReference type="ChEBI" id="CHEBI:58125"/>
    </reaction>
</comment>
<dbReference type="AlphaFoldDB" id="A0AAD7XMZ3"/>
<comment type="subcellular location">
    <subcellularLocation>
        <location evidence="4">Cytoplasm</location>
    </subcellularLocation>
</comment>
<feature type="binding site" evidence="4">
    <location>
        <position position="225"/>
    </location>
    <ligand>
        <name>pyridoxal 5'-phosphate</name>
        <dbReference type="ChEBI" id="CHEBI:597326"/>
    </ligand>
</feature>
<keyword evidence="4" id="KW-0963">Cytoplasm</keyword>
<dbReference type="EC" id="3.7.1.3" evidence="4"/>
<comment type="caution">
    <text evidence="5">The sequence shown here is derived from an EMBL/GenBank/DDBJ whole genome shotgun (WGS) entry which is preliminary data.</text>
</comment>
<dbReference type="GO" id="GO:0030170">
    <property type="term" value="F:pyridoxal phosphate binding"/>
    <property type="evidence" value="ECO:0007669"/>
    <property type="project" value="UniProtKB-UniRule"/>
</dbReference>
<dbReference type="HAMAP" id="MF_01970">
    <property type="entry name" value="Kynureninase"/>
    <property type="match status" value="1"/>
</dbReference>
<dbReference type="PIRSF" id="PIRSF038800">
    <property type="entry name" value="KYNU"/>
    <property type="match status" value="1"/>
</dbReference>
<comment type="similarity">
    <text evidence="4">Belongs to the kynureninase family.</text>
</comment>
<dbReference type="GO" id="GO:0043420">
    <property type="term" value="P:anthranilate metabolic process"/>
    <property type="evidence" value="ECO:0007669"/>
    <property type="project" value="UniProtKB-UniRule"/>
</dbReference>
<dbReference type="GO" id="GO:0030429">
    <property type="term" value="F:kynureninase activity"/>
    <property type="evidence" value="ECO:0007669"/>
    <property type="project" value="UniProtKB-UniRule"/>
</dbReference>
<dbReference type="PANTHER" id="PTHR14084:SF0">
    <property type="entry name" value="KYNURENINASE"/>
    <property type="match status" value="1"/>
</dbReference>
<dbReference type="GO" id="GO:0005737">
    <property type="term" value="C:cytoplasm"/>
    <property type="evidence" value="ECO:0007669"/>
    <property type="project" value="UniProtKB-SubCell"/>
</dbReference>
<dbReference type="GO" id="GO:0019805">
    <property type="term" value="P:quinolinate biosynthetic process"/>
    <property type="evidence" value="ECO:0007669"/>
    <property type="project" value="UniProtKB-UniRule"/>
</dbReference>
<evidence type="ECO:0000256" key="2">
    <source>
        <dbReference type="ARBA" id="ARBA00022801"/>
    </source>
</evidence>
<dbReference type="PANTHER" id="PTHR14084">
    <property type="entry name" value="KYNURENINASE"/>
    <property type="match status" value="1"/>
</dbReference>
<dbReference type="InterPro" id="IPR010111">
    <property type="entry name" value="Kynureninase"/>
</dbReference>
<dbReference type="InterPro" id="IPR015422">
    <property type="entry name" value="PyrdxlP-dep_Trfase_small"/>
</dbReference>
<comment type="pathway">
    <text evidence="4">Cofactor biosynthesis; NAD(+) biosynthesis; quinolinate from L-kynurenine: step 2/3.</text>
</comment>
<proteinExistence type="inferred from homology"/>
<organism evidence="5 6">
    <name type="scientific">Chrysophaeum taylorii</name>
    <dbReference type="NCBI Taxonomy" id="2483200"/>
    <lineage>
        <taxon>Eukaryota</taxon>
        <taxon>Sar</taxon>
        <taxon>Stramenopiles</taxon>
        <taxon>Ochrophyta</taxon>
        <taxon>Pelagophyceae</taxon>
        <taxon>Pelagomonadales</taxon>
        <taxon>Pelagomonadaceae</taxon>
        <taxon>Chrysophaeum</taxon>
    </lineage>
</organism>